<feature type="region of interest" description="Disordered" evidence="4">
    <location>
        <begin position="845"/>
        <end position="888"/>
    </location>
</feature>
<feature type="region of interest" description="Disordered" evidence="4">
    <location>
        <begin position="350"/>
        <end position="371"/>
    </location>
</feature>
<evidence type="ECO:0000256" key="1">
    <source>
        <dbReference type="ARBA" id="ARBA00005234"/>
    </source>
</evidence>
<evidence type="ECO:0000259" key="5">
    <source>
        <dbReference type="Pfam" id="PF02902"/>
    </source>
</evidence>
<dbReference type="InterPro" id="IPR003653">
    <property type="entry name" value="Peptidase_C48_C"/>
</dbReference>
<gene>
    <name evidence="6" type="ORF">B0T22DRAFT_534656</name>
</gene>
<keyword evidence="7" id="KW-1185">Reference proteome</keyword>
<dbReference type="AlphaFoldDB" id="A0AAE0X6X6"/>
<feature type="region of interest" description="Disordered" evidence="4">
    <location>
        <begin position="1"/>
        <end position="21"/>
    </location>
</feature>
<dbReference type="GO" id="GO:0019783">
    <property type="term" value="F:ubiquitin-like protein peptidase activity"/>
    <property type="evidence" value="ECO:0007669"/>
    <property type="project" value="UniProtKB-ARBA"/>
</dbReference>
<feature type="compositionally biased region" description="Polar residues" evidence="4">
    <location>
        <begin position="396"/>
        <end position="425"/>
    </location>
</feature>
<name>A0AAE0X6X6_9PEZI</name>
<feature type="region of interest" description="Disordered" evidence="4">
    <location>
        <begin position="390"/>
        <end position="425"/>
    </location>
</feature>
<feature type="compositionally biased region" description="Basic and acidic residues" evidence="4">
    <location>
        <begin position="861"/>
        <end position="888"/>
    </location>
</feature>
<organism evidence="6 7">
    <name type="scientific">Podospora appendiculata</name>
    <dbReference type="NCBI Taxonomy" id="314037"/>
    <lineage>
        <taxon>Eukaryota</taxon>
        <taxon>Fungi</taxon>
        <taxon>Dikarya</taxon>
        <taxon>Ascomycota</taxon>
        <taxon>Pezizomycotina</taxon>
        <taxon>Sordariomycetes</taxon>
        <taxon>Sordariomycetidae</taxon>
        <taxon>Sordariales</taxon>
        <taxon>Podosporaceae</taxon>
        <taxon>Podospora</taxon>
    </lineage>
</organism>
<protein>
    <recommendedName>
        <fullName evidence="5">Ubiquitin-like protease family profile domain-containing protein</fullName>
    </recommendedName>
</protein>
<dbReference type="Pfam" id="PF02902">
    <property type="entry name" value="Peptidase_C48"/>
    <property type="match status" value="1"/>
</dbReference>
<reference evidence="6" key="1">
    <citation type="journal article" date="2023" name="Mol. Phylogenet. Evol.">
        <title>Genome-scale phylogeny and comparative genomics of the fungal order Sordariales.</title>
        <authorList>
            <person name="Hensen N."/>
            <person name="Bonometti L."/>
            <person name="Westerberg I."/>
            <person name="Brannstrom I.O."/>
            <person name="Guillou S."/>
            <person name="Cros-Aarteil S."/>
            <person name="Calhoun S."/>
            <person name="Haridas S."/>
            <person name="Kuo A."/>
            <person name="Mondo S."/>
            <person name="Pangilinan J."/>
            <person name="Riley R."/>
            <person name="LaButti K."/>
            <person name="Andreopoulos B."/>
            <person name="Lipzen A."/>
            <person name="Chen C."/>
            <person name="Yan M."/>
            <person name="Daum C."/>
            <person name="Ng V."/>
            <person name="Clum A."/>
            <person name="Steindorff A."/>
            <person name="Ohm R.A."/>
            <person name="Martin F."/>
            <person name="Silar P."/>
            <person name="Natvig D.O."/>
            <person name="Lalanne C."/>
            <person name="Gautier V."/>
            <person name="Ament-Velasquez S.L."/>
            <person name="Kruys A."/>
            <person name="Hutchinson M.I."/>
            <person name="Powell A.J."/>
            <person name="Barry K."/>
            <person name="Miller A.N."/>
            <person name="Grigoriev I.V."/>
            <person name="Debuchy R."/>
            <person name="Gladieux P."/>
            <person name="Hiltunen Thoren M."/>
            <person name="Johannesson H."/>
        </authorList>
    </citation>
    <scope>NUCLEOTIDE SEQUENCE</scope>
    <source>
        <strain evidence="6">CBS 314.62</strain>
    </source>
</reference>
<evidence type="ECO:0000313" key="6">
    <source>
        <dbReference type="EMBL" id="KAK3687216.1"/>
    </source>
</evidence>
<feature type="region of interest" description="Disordered" evidence="4">
    <location>
        <begin position="252"/>
        <end position="307"/>
    </location>
</feature>
<dbReference type="Proteomes" id="UP001270362">
    <property type="component" value="Unassembled WGS sequence"/>
</dbReference>
<dbReference type="GO" id="GO:0008234">
    <property type="term" value="F:cysteine-type peptidase activity"/>
    <property type="evidence" value="ECO:0007669"/>
    <property type="project" value="InterPro"/>
</dbReference>
<dbReference type="EMBL" id="JAULSO010000002">
    <property type="protein sequence ID" value="KAK3687216.1"/>
    <property type="molecule type" value="Genomic_DNA"/>
</dbReference>
<evidence type="ECO:0000256" key="4">
    <source>
        <dbReference type="SAM" id="MobiDB-lite"/>
    </source>
</evidence>
<sequence length="888" mass="99286">MADEKRHRMCQPDGGGSTCGDDTARYSWNKTGQARTETLSFRRQNRTSYYVRSKRPTTVTTQHLCLKANFTGLLRRTNRSRRFSTGICSGKVNERKGGLPQQKVTLGARSGETSTAAVSYLIRTVHPRFVFGFRAQLLAWALVGDRFHPPAASWRSYLKPGWETASACQRLHVLASLVNLDTHMSMGDSQSHPDISGQASNSLHLLNEFVRSLSSDLEDIREQPQFSEIVRLFYSTSRDEVKRSDLVQSASRPALKKKTAAYHDSRPRRRLLRSEEVTLDASGGPEGSSTSSSALVVTGQESEQATSEADLHEFLQNLDQADLLSPSNLLPDLLDDWFLGGLTGIESPHHTPTVLDASTAHPENVGQAPEEQQSLIYDGLTTAMGEYEVTKPFGSDPTTPETDGTEFGSQPSETTPTADRFSSPQAPIWSPLTVYSADIPLPVLKAPETNLPEALPSTASQDEERHSPEAEETPGSLLPGAEEYTMLDMLAEAIRDIKYLCDNEKTLDGKLSEVLGELRSRLDKSQMRPNTTAWTGSNWCRILAHCDAQSKRKTLFFLASSIAAALSFDEQVKDEIKSGMGGNLTAGRVLDRWLRKSSDDGMLGSEQESQSLPSDSILRIIGRERSTLRIHITRGRKLARMVEKATLGILFSAKIWTWIEMKNQEFDKETGSLDDAVEQMSREFHKPPSVRISLSVPLHEDKKGKIVPKRKPFAAWRKKINGFRDASPAKGDLTYFCPLHIRNDHFTLLEIDEGTRTIYHYDSLASLSTRRNQSRGALVGGVIEEEFKHLKFGYTEVEDSSSCGVMVWHNFKRRIAKTPSGNWEDYVDANQERMEMVQIFRDSVRNGNLRPGPASRKRKIKELGPDAPPRETQGRSKRFKAENEERPE</sequence>
<dbReference type="Gene3D" id="3.40.395.10">
    <property type="entry name" value="Adenoviral Proteinase, Chain A"/>
    <property type="match status" value="1"/>
</dbReference>
<keyword evidence="2" id="KW-0645">Protease</keyword>
<comment type="caution">
    <text evidence="6">The sequence shown here is derived from an EMBL/GenBank/DDBJ whole genome shotgun (WGS) entry which is preliminary data.</text>
</comment>
<dbReference type="SUPFAM" id="SSF54001">
    <property type="entry name" value="Cysteine proteinases"/>
    <property type="match status" value="1"/>
</dbReference>
<feature type="region of interest" description="Disordered" evidence="4">
    <location>
        <begin position="452"/>
        <end position="478"/>
    </location>
</feature>
<feature type="domain" description="Ubiquitin-like protease family profile" evidence="5">
    <location>
        <begin position="702"/>
        <end position="818"/>
    </location>
</feature>
<feature type="compositionally biased region" description="Basic residues" evidence="4">
    <location>
        <begin position="254"/>
        <end position="271"/>
    </location>
</feature>
<evidence type="ECO:0000313" key="7">
    <source>
        <dbReference type="Proteomes" id="UP001270362"/>
    </source>
</evidence>
<evidence type="ECO:0000256" key="3">
    <source>
        <dbReference type="ARBA" id="ARBA00022801"/>
    </source>
</evidence>
<keyword evidence="3" id="KW-0378">Hydrolase</keyword>
<proteinExistence type="inferred from homology"/>
<accession>A0AAE0X6X6</accession>
<dbReference type="InterPro" id="IPR038765">
    <property type="entry name" value="Papain-like_cys_pep_sf"/>
</dbReference>
<reference evidence="6" key="2">
    <citation type="submission" date="2023-06" db="EMBL/GenBank/DDBJ databases">
        <authorList>
            <consortium name="Lawrence Berkeley National Laboratory"/>
            <person name="Haridas S."/>
            <person name="Hensen N."/>
            <person name="Bonometti L."/>
            <person name="Westerberg I."/>
            <person name="Brannstrom I.O."/>
            <person name="Guillou S."/>
            <person name="Cros-Aarteil S."/>
            <person name="Calhoun S."/>
            <person name="Kuo A."/>
            <person name="Mondo S."/>
            <person name="Pangilinan J."/>
            <person name="Riley R."/>
            <person name="Labutti K."/>
            <person name="Andreopoulos B."/>
            <person name="Lipzen A."/>
            <person name="Chen C."/>
            <person name="Yanf M."/>
            <person name="Daum C."/>
            <person name="Ng V."/>
            <person name="Clum A."/>
            <person name="Steindorff A."/>
            <person name="Ohm R."/>
            <person name="Martin F."/>
            <person name="Silar P."/>
            <person name="Natvig D."/>
            <person name="Lalanne C."/>
            <person name="Gautier V."/>
            <person name="Ament-Velasquez S.L."/>
            <person name="Kruys A."/>
            <person name="Hutchinson M.I."/>
            <person name="Powell A.J."/>
            <person name="Barry K."/>
            <person name="Miller A.N."/>
            <person name="Grigoriev I.V."/>
            <person name="Debuchy R."/>
            <person name="Gladieux P."/>
            <person name="Thoren M.H."/>
            <person name="Johannesson H."/>
        </authorList>
    </citation>
    <scope>NUCLEOTIDE SEQUENCE</scope>
    <source>
        <strain evidence="6">CBS 314.62</strain>
    </source>
</reference>
<comment type="similarity">
    <text evidence="1">Belongs to the peptidase C48 family.</text>
</comment>
<evidence type="ECO:0000256" key="2">
    <source>
        <dbReference type="ARBA" id="ARBA00022670"/>
    </source>
</evidence>
<dbReference type="GO" id="GO:0006508">
    <property type="term" value="P:proteolysis"/>
    <property type="evidence" value="ECO:0007669"/>
    <property type="project" value="UniProtKB-KW"/>
</dbReference>